<name>A0A484KGD4_9ASTE</name>
<evidence type="ECO:0000313" key="1">
    <source>
        <dbReference type="EMBL" id="VFQ61162.1"/>
    </source>
</evidence>
<dbReference type="EMBL" id="OOIL02000148">
    <property type="protein sequence ID" value="VFQ61162.1"/>
    <property type="molecule type" value="Genomic_DNA"/>
</dbReference>
<accession>A0A484KGD4</accession>
<organism evidence="1 2">
    <name type="scientific">Cuscuta campestris</name>
    <dbReference type="NCBI Taxonomy" id="132261"/>
    <lineage>
        <taxon>Eukaryota</taxon>
        <taxon>Viridiplantae</taxon>
        <taxon>Streptophyta</taxon>
        <taxon>Embryophyta</taxon>
        <taxon>Tracheophyta</taxon>
        <taxon>Spermatophyta</taxon>
        <taxon>Magnoliopsida</taxon>
        <taxon>eudicotyledons</taxon>
        <taxon>Gunneridae</taxon>
        <taxon>Pentapetalae</taxon>
        <taxon>asterids</taxon>
        <taxon>lamiids</taxon>
        <taxon>Solanales</taxon>
        <taxon>Convolvulaceae</taxon>
        <taxon>Cuscuteae</taxon>
        <taxon>Cuscuta</taxon>
        <taxon>Cuscuta subgen. Grammica</taxon>
        <taxon>Cuscuta sect. Cleistogrammica</taxon>
    </lineage>
</organism>
<reference evidence="1 2" key="1">
    <citation type="submission" date="2018-04" db="EMBL/GenBank/DDBJ databases">
        <authorList>
            <person name="Vogel A."/>
        </authorList>
    </citation>
    <scope>NUCLEOTIDE SEQUENCE [LARGE SCALE GENOMIC DNA]</scope>
</reference>
<keyword evidence="2" id="KW-1185">Reference proteome</keyword>
<dbReference type="Proteomes" id="UP000595140">
    <property type="component" value="Unassembled WGS sequence"/>
</dbReference>
<sequence>MGSILSLFIHYGGEWVENDKSKIRFKRNKQRSSCGQDGVVLNDEPNANVEIFLCIGSNRIPNSPQDLEVEGELPKSTQEKFDMEVEIQKTTQEHVGVEDGHYSQFPDDFDFLVGPVDGNSGTDGTFGDGSDLCVGYEFASKADLKRKMTKIAIAGCFETKTTKSDTTRYILCCRG</sequence>
<gene>
    <name evidence="1" type="ORF">CCAM_LOCUS2938</name>
</gene>
<dbReference type="AlphaFoldDB" id="A0A484KGD4"/>
<proteinExistence type="predicted"/>
<evidence type="ECO:0000313" key="2">
    <source>
        <dbReference type="Proteomes" id="UP000595140"/>
    </source>
</evidence>
<protein>
    <submittedName>
        <fullName evidence="1">Uncharacterized protein</fullName>
    </submittedName>
</protein>